<dbReference type="Proteomes" id="UP001063166">
    <property type="component" value="Unassembled WGS sequence"/>
</dbReference>
<evidence type="ECO:0000313" key="3">
    <source>
        <dbReference type="EMBL" id="GLB43470.1"/>
    </source>
</evidence>
<evidence type="ECO:0000256" key="1">
    <source>
        <dbReference type="SAM" id="MobiDB-lite"/>
    </source>
</evidence>
<sequence length="385" mass="43529">MSHKCRPFKRKSAAGGYDTDSDAEPDIELNVAVSASGSSITRTVHEPIQKRSWTSPLPQTTVQPEATLTTAELQKKPSQKQGASVLMNTFSQHFESLQEAIFSTEHHPHLGQPCPCGKIPAKFRCTECFQLNLLCKECIVAAHQHHPFHFLGEWTGTFFRRVELSELNFVIRLGHYGGRCPNHPVSKPPCITVIVHVNGVHRALIEYCYCKLVSDAEQLVRARLFPLTMKHPETAMTFAVLKHFHISNLTSKKSAYDYAKTFTSLTNNAFPQKVPVTCIEVSFNIDPDILNAATVEEAHKYTLFLSTDGNFRLQRKNKNDDPDDTALNEGNTYFVPTEAYKEYLKHTNSVHEEVRLFLSVLARLTDTRSSHRAVPIFKRKDFKTS</sequence>
<comment type="caution">
    <text evidence="3">The sequence shown here is derived from an EMBL/GenBank/DDBJ whole genome shotgun (WGS) entry which is preliminary data.</text>
</comment>
<dbReference type="EMBL" id="BRPK01000013">
    <property type="protein sequence ID" value="GLB43470.1"/>
    <property type="molecule type" value="Genomic_DNA"/>
</dbReference>
<protein>
    <recommendedName>
        <fullName evidence="2">CxC2-like cysteine cluster KDZ transposase-associated domain-containing protein</fullName>
    </recommendedName>
</protein>
<dbReference type="OrthoDB" id="3257613at2759"/>
<accession>A0A9P3PV32</accession>
<evidence type="ECO:0000313" key="5">
    <source>
        <dbReference type="Proteomes" id="UP001063166"/>
    </source>
</evidence>
<feature type="compositionally biased region" description="Basic residues" evidence="1">
    <location>
        <begin position="1"/>
        <end position="12"/>
    </location>
</feature>
<keyword evidence="5" id="KW-1185">Reference proteome</keyword>
<evidence type="ECO:0000313" key="4">
    <source>
        <dbReference type="EMBL" id="GLB43482.1"/>
    </source>
</evidence>
<feature type="region of interest" description="Disordered" evidence="1">
    <location>
        <begin position="1"/>
        <end position="25"/>
    </location>
</feature>
<feature type="domain" description="CxC2-like cysteine cluster KDZ transposase-associated" evidence="2">
    <location>
        <begin position="164"/>
        <end position="269"/>
    </location>
</feature>
<organism evidence="3 5">
    <name type="scientific">Lyophyllum shimeji</name>
    <name type="common">Hon-shimeji</name>
    <name type="synonym">Tricholoma shimeji</name>
    <dbReference type="NCBI Taxonomy" id="47721"/>
    <lineage>
        <taxon>Eukaryota</taxon>
        <taxon>Fungi</taxon>
        <taxon>Dikarya</taxon>
        <taxon>Basidiomycota</taxon>
        <taxon>Agaricomycotina</taxon>
        <taxon>Agaricomycetes</taxon>
        <taxon>Agaricomycetidae</taxon>
        <taxon>Agaricales</taxon>
        <taxon>Tricholomatineae</taxon>
        <taxon>Lyophyllaceae</taxon>
        <taxon>Lyophyllum</taxon>
    </lineage>
</organism>
<evidence type="ECO:0000259" key="2">
    <source>
        <dbReference type="Pfam" id="PF18803"/>
    </source>
</evidence>
<name>A0A9P3PV32_LYOSH</name>
<reference evidence="3" key="1">
    <citation type="submission" date="2022-07" db="EMBL/GenBank/DDBJ databases">
        <title>The genome of Lyophyllum shimeji provides insight into the initial evolution of ectomycorrhizal fungal genome.</title>
        <authorList>
            <person name="Kobayashi Y."/>
            <person name="Shibata T."/>
            <person name="Hirakawa H."/>
            <person name="Shigenobu S."/>
            <person name="Nishiyama T."/>
            <person name="Yamada A."/>
            <person name="Hasebe M."/>
            <person name="Kawaguchi M."/>
        </authorList>
    </citation>
    <scope>NUCLEOTIDE SEQUENCE</scope>
    <source>
        <strain evidence="3">AT787</strain>
    </source>
</reference>
<proteinExistence type="predicted"/>
<dbReference type="AlphaFoldDB" id="A0A9P3PV32"/>
<gene>
    <name evidence="3" type="ORF">LshimejAT787_1303710</name>
    <name evidence="4" type="ORF">LshimejAT787_1303830</name>
</gene>
<dbReference type="Pfam" id="PF18803">
    <property type="entry name" value="CxC2"/>
    <property type="match status" value="1"/>
</dbReference>
<dbReference type="EMBL" id="BRPK01000013">
    <property type="protein sequence ID" value="GLB43482.1"/>
    <property type="molecule type" value="Genomic_DNA"/>
</dbReference>
<dbReference type="InterPro" id="IPR041457">
    <property type="entry name" value="CxC2_KDZ-assoc"/>
</dbReference>